<evidence type="ECO:0000313" key="1">
    <source>
        <dbReference type="EMBL" id="EDR00868.1"/>
    </source>
</evidence>
<dbReference type="EMBL" id="DS547145">
    <property type="protein sequence ID" value="EDR00868.1"/>
    <property type="molecule type" value="Genomic_DNA"/>
</dbReference>
<dbReference type="GeneID" id="6084147"/>
<dbReference type="HOGENOM" id="CLU_047728_0_0_1"/>
<proteinExistence type="predicted"/>
<name>B0DX49_LACBS</name>
<organism evidence="2">
    <name type="scientific">Laccaria bicolor (strain S238N-H82 / ATCC MYA-4686)</name>
    <name type="common">Bicoloured deceiver</name>
    <name type="synonym">Laccaria laccata var. bicolor</name>
    <dbReference type="NCBI Taxonomy" id="486041"/>
    <lineage>
        <taxon>Eukaryota</taxon>
        <taxon>Fungi</taxon>
        <taxon>Dikarya</taxon>
        <taxon>Basidiomycota</taxon>
        <taxon>Agaricomycotina</taxon>
        <taxon>Agaricomycetes</taxon>
        <taxon>Agaricomycetidae</taxon>
        <taxon>Agaricales</taxon>
        <taxon>Agaricineae</taxon>
        <taxon>Hydnangiaceae</taxon>
        <taxon>Laccaria</taxon>
    </lineage>
</organism>
<gene>
    <name evidence="1" type="ORF">LACBIDRAFT_312923</name>
</gene>
<dbReference type="InterPro" id="IPR043519">
    <property type="entry name" value="NT_sf"/>
</dbReference>
<accession>B0DX49</accession>
<dbReference type="OrthoDB" id="3133286at2759"/>
<sequence length="301" mass="33931">MAKKAAARSHASKSESKNAHLSLVLAAAHAVLGILHRNDLPCAVFGSLACKMYGSVRCPKDVDLLVFPPYQTDTLAEDIKRLIVDSSPRHFFLTLPRDPAATYRILHFRELYGGPDCKVDILIPGIMHLPSIHKCRIVFRENIPLLPFAFILLHKLQGWDDHRNSEETHKKGKQHQDAGDLRRMMALASTEIGMTDSRGERITIWDDEELFGEEFMRLTRERVVQYCKAFPDRKDGWEALGFETEGALELRVGVLTIVDAEKDSESPLRTSLNLGNREALQFEVEEAIEFQLGALTIGDVK</sequence>
<reference evidence="1 2" key="1">
    <citation type="journal article" date="2008" name="Nature">
        <title>The genome of Laccaria bicolor provides insights into mycorrhizal symbiosis.</title>
        <authorList>
            <person name="Martin F."/>
            <person name="Aerts A."/>
            <person name="Ahren D."/>
            <person name="Brun A."/>
            <person name="Danchin E.G.J."/>
            <person name="Duchaussoy F."/>
            <person name="Gibon J."/>
            <person name="Kohler A."/>
            <person name="Lindquist E."/>
            <person name="Pereda V."/>
            <person name="Salamov A."/>
            <person name="Shapiro H.J."/>
            <person name="Wuyts J."/>
            <person name="Blaudez D."/>
            <person name="Buee M."/>
            <person name="Brokstein P."/>
            <person name="Canbaeck B."/>
            <person name="Cohen D."/>
            <person name="Courty P.E."/>
            <person name="Coutinho P.M."/>
            <person name="Delaruelle C."/>
            <person name="Detter J.C."/>
            <person name="Deveau A."/>
            <person name="DiFazio S."/>
            <person name="Duplessis S."/>
            <person name="Fraissinet-Tachet L."/>
            <person name="Lucic E."/>
            <person name="Frey-Klett P."/>
            <person name="Fourrey C."/>
            <person name="Feussner I."/>
            <person name="Gay G."/>
            <person name="Grimwood J."/>
            <person name="Hoegger P.J."/>
            <person name="Jain P."/>
            <person name="Kilaru S."/>
            <person name="Labbe J."/>
            <person name="Lin Y.C."/>
            <person name="Legue V."/>
            <person name="Le Tacon F."/>
            <person name="Marmeisse R."/>
            <person name="Melayah D."/>
            <person name="Montanini B."/>
            <person name="Muratet M."/>
            <person name="Nehls U."/>
            <person name="Niculita-Hirzel H."/>
            <person name="Oudot-Le Secq M.P."/>
            <person name="Peter M."/>
            <person name="Quesneville H."/>
            <person name="Rajashekar B."/>
            <person name="Reich M."/>
            <person name="Rouhier N."/>
            <person name="Schmutz J."/>
            <person name="Yin T."/>
            <person name="Chalot M."/>
            <person name="Henrissat B."/>
            <person name="Kuees U."/>
            <person name="Lucas S."/>
            <person name="Van de Peer Y."/>
            <person name="Podila G.K."/>
            <person name="Polle A."/>
            <person name="Pukkila P.J."/>
            <person name="Richardson P.M."/>
            <person name="Rouze P."/>
            <person name="Sanders I.R."/>
            <person name="Stajich J.E."/>
            <person name="Tunlid A."/>
            <person name="Tuskan G."/>
            <person name="Grigoriev I.V."/>
        </authorList>
    </citation>
    <scope>NUCLEOTIDE SEQUENCE [LARGE SCALE GENOMIC DNA]</scope>
    <source>
        <strain evidence="2">S238N-H82 / ATCC MYA-4686</strain>
    </source>
</reference>
<evidence type="ECO:0000313" key="2">
    <source>
        <dbReference type="Proteomes" id="UP000001194"/>
    </source>
</evidence>
<keyword evidence="2" id="KW-1185">Reference proteome</keyword>
<dbReference type="SUPFAM" id="SSF81301">
    <property type="entry name" value="Nucleotidyltransferase"/>
    <property type="match status" value="1"/>
</dbReference>
<protein>
    <submittedName>
        <fullName evidence="1">Predicted protein</fullName>
    </submittedName>
</protein>
<dbReference type="AlphaFoldDB" id="B0DX49"/>
<dbReference type="Proteomes" id="UP000001194">
    <property type="component" value="Unassembled WGS sequence"/>
</dbReference>
<dbReference type="InParanoid" id="B0DX49"/>
<dbReference type="Gene3D" id="3.30.460.40">
    <property type="match status" value="1"/>
</dbReference>
<dbReference type="KEGG" id="lbc:LACBIDRAFT_312923"/>
<dbReference type="RefSeq" id="XP_001888462.1">
    <property type="nucleotide sequence ID" value="XM_001888427.1"/>
</dbReference>